<evidence type="ECO:0000313" key="9">
    <source>
        <dbReference type="EMBL" id="MBL4931179.1"/>
    </source>
</evidence>
<dbReference type="Proteomes" id="UP000623681">
    <property type="component" value="Unassembled WGS sequence"/>
</dbReference>
<dbReference type="Pfam" id="PF01757">
    <property type="entry name" value="Acyl_transf_3"/>
    <property type="match status" value="1"/>
</dbReference>
<evidence type="ECO:0000256" key="1">
    <source>
        <dbReference type="ARBA" id="ARBA00004651"/>
    </source>
</evidence>
<evidence type="ECO:0000256" key="5">
    <source>
        <dbReference type="ARBA" id="ARBA00022989"/>
    </source>
</evidence>
<dbReference type="GO" id="GO:0009246">
    <property type="term" value="P:enterobacterial common antigen biosynthetic process"/>
    <property type="evidence" value="ECO:0007669"/>
    <property type="project" value="TreeGrafter"/>
</dbReference>
<protein>
    <submittedName>
        <fullName evidence="9">Acyltransferase family protein</fullName>
    </submittedName>
</protein>
<feature type="transmembrane region" description="Helical" evidence="7">
    <location>
        <begin position="209"/>
        <end position="225"/>
    </location>
</feature>
<feature type="domain" description="Acyltransferase 3" evidence="8">
    <location>
        <begin position="5"/>
        <end position="324"/>
    </location>
</feature>
<evidence type="ECO:0000256" key="3">
    <source>
        <dbReference type="ARBA" id="ARBA00022475"/>
    </source>
</evidence>
<sequence length="338" mass="38813">MRGKNNYFEALKVFACVAVIAIHATGSLVVDKNLSFTTNWWGAIVYNSIGRWAVPIFIMISGALLLEKERKLNLKKRLIRIIIPMVFWGIFYYLFNLYSMGYIHTFSIYDMVSELLLGTTSYHMWYLYMLFGLYLSLPIIKIFINSASKNDIEYFIVICFVISGILPLITKFLGVDVNLKVTIFGWEVGYFVLGYYLNNYCLNKVLENIIYLIGFLSIFVTIFGTTELYKSGGLDQFFLSSGSITCILMSMAVFILSKNFFNKKDDIFEMISNNTFGIYLIHPFFLTIIKMNVFGVDLSNITGNTIIDIPIVIFLAFMGSCLISIIFRKIKYLKRVVS</sequence>
<dbReference type="GO" id="GO:0016413">
    <property type="term" value="F:O-acetyltransferase activity"/>
    <property type="evidence" value="ECO:0007669"/>
    <property type="project" value="TreeGrafter"/>
</dbReference>
<organism evidence="9 10">
    <name type="scientific">Clostridium paridis</name>
    <dbReference type="NCBI Taxonomy" id="2803863"/>
    <lineage>
        <taxon>Bacteria</taxon>
        <taxon>Bacillati</taxon>
        <taxon>Bacillota</taxon>
        <taxon>Clostridia</taxon>
        <taxon>Eubacteriales</taxon>
        <taxon>Clostridiaceae</taxon>
        <taxon>Clostridium</taxon>
    </lineage>
</organism>
<keyword evidence="4 7" id="KW-0812">Transmembrane</keyword>
<dbReference type="PANTHER" id="PTHR40074:SF2">
    <property type="entry name" value="O-ACETYLTRANSFERASE WECH"/>
    <property type="match status" value="1"/>
</dbReference>
<feature type="transmembrane region" description="Helical" evidence="7">
    <location>
        <begin position="152"/>
        <end position="173"/>
    </location>
</feature>
<feature type="transmembrane region" description="Helical" evidence="7">
    <location>
        <begin position="237"/>
        <end position="256"/>
    </location>
</feature>
<comment type="subcellular location">
    <subcellularLocation>
        <location evidence="1">Cell membrane</location>
        <topology evidence="1">Multi-pass membrane protein</topology>
    </subcellularLocation>
</comment>
<dbReference type="EMBL" id="JAESWA010000017">
    <property type="protein sequence ID" value="MBL4931179.1"/>
    <property type="molecule type" value="Genomic_DNA"/>
</dbReference>
<dbReference type="RefSeq" id="WP_202766548.1">
    <property type="nucleotide sequence ID" value="NZ_JAESWA010000017.1"/>
</dbReference>
<proteinExistence type="inferred from homology"/>
<comment type="caution">
    <text evidence="9">The sequence shown here is derived from an EMBL/GenBank/DDBJ whole genome shotgun (WGS) entry which is preliminary data.</text>
</comment>
<evidence type="ECO:0000256" key="4">
    <source>
        <dbReference type="ARBA" id="ARBA00022692"/>
    </source>
</evidence>
<keyword evidence="6 7" id="KW-0472">Membrane</keyword>
<feature type="transmembrane region" description="Helical" evidence="7">
    <location>
        <begin position="7"/>
        <end position="29"/>
    </location>
</feature>
<dbReference type="GO" id="GO:0005886">
    <property type="term" value="C:plasma membrane"/>
    <property type="evidence" value="ECO:0007669"/>
    <property type="project" value="UniProtKB-SubCell"/>
</dbReference>
<reference evidence="9" key="1">
    <citation type="submission" date="2021-01" db="EMBL/GenBank/DDBJ databases">
        <title>Genome public.</title>
        <authorList>
            <person name="Liu C."/>
            <person name="Sun Q."/>
        </authorList>
    </citation>
    <scope>NUCLEOTIDE SEQUENCE</scope>
    <source>
        <strain evidence="9">YIM B02565</strain>
    </source>
</reference>
<comment type="similarity">
    <text evidence="2">Belongs to the acyltransferase 3 family.</text>
</comment>
<keyword evidence="3" id="KW-1003">Cell membrane</keyword>
<evidence type="ECO:0000256" key="2">
    <source>
        <dbReference type="ARBA" id="ARBA00007400"/>
    </source>
</evidence>
<evidence type="ECO:0000313" key="10">
    <source>
        <dbReference type="Proteomes" id="UP000623681"/>
    </source>
</evidence>
<evidence type="ECO:0000256" key="7">
    <source>
        <dbReference type="SAM" id="Phobius"/>
    </source>
</evidence>
<dbReference type="PANTHER" id="PTHR40074">
    <property type="entry name" value="O-ACETYLTRANSFERASE WECH"/>
    <property type="match status" value="1"/>
</dbReference>
<evidence type="ECO:0000259" key="8">
    <source>
        <dbReference type="Pfam" id="PF01757"/>
    </source>
</evidence>
<keyword evidence="9" id="KW-0012">Acyltransferase</keyword>
<dbReference type="InterPro" id="IPR002656">
    <property type="entry name" value="Acyl_transf_3_dom"/>
</dbReference>
<keyword evidence="5 7" id="KW-1133">Transmembrane helix</keyword>
<name>A0A937FC47_9CLOT</name>
<feature type="transmembrane region" description="Helical" evidence="7">
    <location>
        <begin position="306"/>
        <end position="327"/>
    </location>
</feature>
<feature type="transmembrane region" description="Helical" evidence="7">
    <location>
        <begin position="179"/>
        <end position="197"/>
    </location>
</feature>
<keyword evidence="10" id="KW-1185">Reference proteome</keyword>
<feature type="transmembrane region" description="Helical" evidence="7">
    <location>
        <begin position="123"/>
        <end position="140"/>
    </location>
</feature>
<dbReference type="AlphaFoldDB" id="A0A937FC47"/>
<feature type="transmembrane region" description="Helical" evidence="7">
    <location>
        <begin position="276"/>
        <end position="294"/>
    </location>
</feature>
<accession>A0A937FC47</accession>
<evidence type="ECO:0000256" key="6">
    <source>
        <dbReference type="ARBA" id="ARBA00023136"/>
    </source>
</evidence>
<feature type="transmembrane region" description="Helical" evidence="7">
    <location>
        <begin position="49"/>
        <end position="66"/>
    </location>
</feature>
<feature type="transmembrane region" description="Helical" evidence="7">
    <location>
        <begin position="78"/>
        <end position="103"/>
    </location>
</feature>
<gene>
    <name evidence="9" type="ORF">JK634_05125</name>
</gene>
<keyword evidence="9" id="KW-0808">Transferase</keyword>